<protein>
    <submittedName>
        <fullName evidence="1">Uncharacterized protein</fullName>
    </submittedName>
</protein>
<reference evidence="1" key="1">
    <citation type="journal article" date="2014" name="Front. Microbiol.">
        <title>High frequency of phylogenetically diverse reductive dehalogenase-homologous genes in deep subseafloor sedimentary metagenomes.</title>
        <authorList>
            <person name="Kawai M."/>
            <person name="Futagami T."/>
            <person name="Toyoda A."/>
            <person name="Takaki Y."/>
            <person name="Nishi S."/>
            <person name="Hori S."/>
            <person name="Arai W."/>
            <person name="Tsubouchi T."/>
            <person name="Morono Y."/>
            <person name="Uchiyama I."/>
            <person name="Ito T."/>
            <person name="Fujiyama A."/>
            <person name="Inagaki F."/>
            <person name="Takami H."/>
        </authorList>
    </citation>
    <scope>NUCLEOTIDE SEQUENCE</scope>
    <source>
        <strain evidence="1">Expedition CK06-06</strain>
    </source>
</reference>
<dbReference type="AlphaFoldDB" id="X0U7V8"/>
<gene>
    <name evidence="1" type="ORF">S01H1_24503</name>
</gene>
<dbReference type="EMBL" id="BARS01014633">
    <property type="protein sequence ID" value="GAF95421.1"/>
    <property type="molecule type" value="Genomic_DNA"/>
</dbReference>
<comment type="caution">
    <text evidence="1">The sequence shown here is derived from an EMBL/GenBank/DDBJ whole genome shotgun (WGS) entry which is preliminary data.</text>
</comment>
<accession>X0U7V8</accession>
<feature type="non-terminal residue" evidence="1">
    <location>
        <position position="1"/>
    </location>
</feature>
<name>X0U7V8_9ZZZZ</name>
<organism evidence="1">
    <name type="scientific">marine sediment metagenome</name>
    <dbReference type="NCBI Taxonomy" id="412755"/>
    <lineage>
        <taxon>unclassified sequences</taxon>
        <taxon>metagenomes</taxon>
        <taxon>ecological metagenomes</taxon>
    </lineage>
</organism>
<sequence length="43" mass="4857">RWKFMSADAYTDYAMVLFPGLMMHQLLIEVLVKGANAFDAYAG</sequence>
<feature type="non-terminal residue" evidence="1">
    <location>
        <position position="43"/>
    </location>
</feature>
<evidence type="ECO:0000313" key="1">
    <source>
        <dbReference type="EMBL" id="GAF95421.1"/>
    </source>
</evidence>
<proteinExistence type="predicted"/>